<dbReference type="GO" id="GO:0006508">
    <property type="term" value="P:proteolysis"/>
    <property type="evidence" value="ECO:0007669"/>
    <property type="project" value="InterPro"/>
</dbReference>
<dbReference type="OrthoDB" id="9758209at2"/>
<dbReference type="Gene3D" id="3.40.630.10">
    <property type="entry name" value="Zn peptidases"/>
    <property type="match status" value="1"/>
</dbReference>
<keyword evidence="4" id="KW-0121">Carboxypeptidase</keyword>
<feature type="region of interest" description="Disordered" evidence="1">
    <location>
        <begin position="855"/>
        <end position="895"/>
    </location>
</feature>
<feature type="compositionally biased region" description="Basic and acidic residues" evidence="1">
    <location>
        <begin position="882"/>
        <end position="895"/>
    </location>
</feature>
<feature type="domain" description="Peptidase M14" evidence="3">
    <location>
        <begin position="95"/>
        <end position="225"/>
    </location>
</feature>
<keyword evidence="4" id="KW-0378">Hydrolase</keyword>
<dbReference type="Pfam" id="PF00246">
    <property type="entry name" value="Peptidase_M14"/>
    <property type="match status" value="1"/>
</dbReference>
<name>A0A428MQK4_9BACT</name>
<comment type="caution">
    <text evidence="4">The sequence shown here is derived from an EMBL/GenBank/DDBJ whole genome shotgun (WGS) entry which is preliminary data.</text>
</comment>
<dbReference type="Proteomes" id="UP000269669">
    <property type="component" value="Unassembled WGS sequence"/>
</dbReference>
<accession>A0A428MQK4</accession>
<gene>
    <name evidence="4" type="ORF">EDE15_4843</name>
</gene>
<keyword evidence="5" id="KW-1185">Reference proteome</keyword>
<dbReference type="InterPro" id="IPR000834">
    <property type="entry name" value="Peptidase_M14"/>
</dbReference>
<dbReference type="GO" id="GO:0004181">
    <property type="term" value="F:metallocarboxypeptidase activity"/>
    <property type="evidence" value="ECO:0007669"/>
    <property type="project" value="InterPro"/>
</dbReference>
<evidence type="ECO:0000256" key="2">
    <source>
        <dbReference type="SAM" id="SignalP"/>
    </source>
</evidence>
<organism evidence="4 5">
    <name type="scientific">Edaphobacter aggregans</name>
    <dbReference type="NCBI Taxonomy" id="570835"/>
    <lineage>
        <taxon>Bacteria</taxon>
        <taxon>Pseudomonadati</taxon>
        <taxon>Acidobacteriota</taxon>
        <taxon>Terriglobia</taxon>
        <taxon>Terriglobales</taxon>
        <taxon>Acidobacteriaceae</taxon>
        <taxon>Edaphobacter</taxon>
    </lineage>
</organism>
<evidence type="ECO:0000313" key="4">
    <source>
        <dbReference type="EMBL" id="RSL19191.1"/>
    </source>
</evidence>
<dbReference type="SUPFAM" id="SSF53187">
    <property type="entry name" value="Zn-dependent exopeptidases"/>
    <property type="match status" value="1"/>
</dbReference>
<evidence type="ECO:0000259" key="3">
    <source>
        <dbReference type="Pfam" id="PF00246"/>
    </source>
</evidence>
<evidence type="ECO:0000256" key="1">
    <source>
        <dbReference type="SAM" id="MobiDB-lite"/>
    </source>
</evidence>
<keyword evidence="4" id="KW-0645">Protease</keyword>
<sequence>MPIYLRPASFTVALLLLSAFTASAQTGLNENFARDSRQPVDQAYTDHIHKYTTDNKFLSPLISYLPASSTVPTPAAILGDVAGAPDILPYAEDVYKYFRLLERSSPRVKVVTIGHSEEGREMIAVAIADEALLKTQKENDERLAKLADPRTIDLDDKKAQPLIDQSYPVYYITGTIHSTETGAPTALMELAYRLVVDDAPYIKYIRSHMIVLLTPVVEVDGRDRMVDIYKWHKAHPGENWPRLTYWGHYVAHDNNRDAMGMTLNLSNNVLNAYLGWHAQVLHDLHESVPFLYDNTVGDGPYNAWIDPILADEWAELGWNNVSQMQSLGMPGVFTHGDFDTWSPGYLMFLGGLHNGISRLYETFGNGGADTVKRILKPEEYSRTWYRQNTPMPTVMWSQRDNNNYEQSALLTTISYFSHNTHHFLENYYIKSKRSVQKPALEGPTAYVLPADPTELNRQLQLLKVLKLQHVEIQQLSEAVTSSIPPAKRGEPATMETFPPGSYVIRLDQPFSRIADALLDKQYWAPDDAQKHPYDDTGWSFSQLFNVKVARLTDGAILRARMAPASNLDSASGKLNGSGSVYVIADTGQTSLLALVYQLKAAHVEIAEKSFEAEGKSFAPGSLLITQADEQIFGTAIHKLALDATRLSATPSVPMHVVSAPRIAFMHSWLSTQTEGWWRLAFDKIGIPYTYISTQTAASEPDLRSKYDVIIFAPIGRSSTQEIIDGLPMWGNALPWQKTELTPNLGLLDQTSDTRPGLGYEGVGHLKSFVEKGGLLITCEDTAQFATESGLAPGVSVAPRGDVRVVGSVLASTFVSPSSPVAYGYSSTLPVMSANGMVFNVSNTLARETGRVLMDPYTNRPTGRGGPDDSDIPQGRSNVEPEVIPKQKPWEAKPMNEDQLRNNVQAIPELYRPLVILRLNEQKGLLLSGLLDKGMTIAEHAIVVNAHLGSGNVLLFANNPVYRGETIGSYNLVFNAILNYDHLSRQTNAHPEKASAAAE</sequence>
<protein>
    <submittedName>
        <fullName evidence="4">Zinc carboxypeptidase</fullName>
    </submittedName>
</protein>
<dbReference type="EMBL" id="RSDW01000001">
    <property type="protein sequence ID" value="RSL19191.1"/>
    <property type="molecule type" value="Genomic_DNA"/>
</dbReference>
<proteinExistence type="predicted"/>
<dbReference type="RefSeq" id="WP_125487460.1">
    <property type="nucleotide sequence ID" value="NZ_RSDW01000001.1"/>
</dbReference>
<feature type="chain" id="PRO_5018999365" evidence="2">
    <location>
        <begin position="25"/>
        <end position="998"/>
    </location>
</feature>
<dbReference type="GO" id="GO:0008270">
    <property type="term" value="F:zinc ion binding"/>
    <property type="evidence" value="ECO:0007669"/>
    <property type="project" value="InterPro"/>
</dbReference>
<keyword evidence="2" id="KW-0732">Signal</keyword>
<dbReference type="AlphaFoldDB" id="A0A428MQK4"/>
<feature type="signal peptide" evidence="2">
    <location>
        <begin position="1"/>
        <end position="24"/>
    </location>
</feature>
<evidence type="ECO:0000313" key="5">
    <source>
        <dbReference type="Proteomes" id="UP000269669"/>
    </source>
</evidence>
<reference evidence="4 5" key="1">
    <citation type="submission" date="2018-12" db="EMBL/GenBank/DDBJ databases">
        <title>Sequencing of bacterial isolates from soil warming experiment in Harvard Forest, Massachusetts, USA.</title>
        <authorList>
            <person name="Deangelis K."/>
        </authorList>
    </citation>
    <scope>NUCLEOTIDE SEQUENCE [LARGE SCALE GENOMIC DNA]</scope>
    <source>
        <strain evidence="4 5">EB153</strain>
    </source>
</reference>